<dbReference type="KEGG" id="dpa:109544258"/>
<proteinExistence type="evidence at transcript level"/>
<dbReference type="InterPro" id="IPR018967">
    <property type="entry name" value="FeS-contain_CDGSH-typ"/>
</dbReference>
<dbReference type="AlphaFoldDB" id="J3JXK9"/>
<name>J3JXK9_DENPD</name>
<organism evidence="7">
    <name type="scientific">Dendroctonus ponderosae</name>
    <name type="common">Mountain pine beetle</name>
    <dbReference type="NCBI Taxonomy" id="77166"/>
    <lineage>
        <taxon>Eukaryota</taxon>
        <taxon>Metazoa</taxon>
        <taxon>Ecdysozoa</taxon>
        <taxon>Arthropoda</taxon>
        <taxon>Hexapoda</taxon>
        <taxon>Insecta</taxon>
        <taxon>Pterygota</taxon>
        <taxon>Neoptera</taxon>
        <taxon>Endopterygota</taxon>
        <taxon>Coleoptera</taxon>
        <taxon>Polyphaga</taxon>
        <taxon>Cucujiformia</taxon>
        <taxon>Curculionidae</taxon>
        <taxon>Scolytinae</taxon>
        <taxon>Dendroctonus</taxon>
    </lineage>
</organism>
<dbReference type="Gene3D" id="3.40.5.90">
    <property type="entry name" value="CDGSH iron-sulfur domain, mitoNEET-type"/>
    <property type="match status" value="2"/>
</dbReference>
<dbReference type="PANTHER" id="PTHR46491:SF3">
    <property type="entry name" value="CDGSH IRON-SULFUR DOMAIN-CONTAINING PROTEIN 3, MITOCHONDRIAL"/>
    <property type="match status" value="1"/>
</dbReference>
<dbReference type="GO" id="GO:0051537">
    <property type="term" value="F:2 iron, 2 sulfur cluster binding"/>
    <property type="evidence" value="ECO:0007669"/>
    <property type="project" value="UniProtKB-KW"/>
</dbReference>
<dbReference type="OrthoDB" id="15717at2759"/>
<dbReference type="EMBL" id="BT127978">
    <property type="protein sequence ID" value="AEE62940.1"/>
    <property type="molecule type" value="mRNA"/>
</dbReference>
<keyword evidence="4" id="KW-0411">Iron-sulfur</keyword>
<dbReference type="InterPro" id="IPR042216">
    <property type="entry name" value="MitoNEET_CISD"/>
</dbReference>
<evidence type="ECO:0000256" key="2">
    <source>
        <dbReference type="ARBA" id="ARBA00022723"/>
    </source>
</evidence>
<protein>
    <recommendedName>
        <fullName evidence="6">Iron-binding zinc finger CDGSH type domain-containing protein</fullName>
    </recommendedName>
</protein>
<accession>J3JXK9</accession>
<dbReference type="GeneID" id="109544258"/>
<dbReference type="SMART" id="SM00704">
    <property type="entry name" value="ZnF_CDGSH"/>
    <property type="match status" value="2"/>
</dbReference>
<evidence type="ECO:0000259" key="6">
    <source>
        <dbReference type="SMART" id="SM00704"/>
    </source>
</evidence>
<dbReference type="HOGENOM" id="CLU_026814_2_0_1"/>
<dbReference type="Pfam" id="PF09360">
    <property type="entry name" value="zf-CDGSH"/>
    <property type="match status" value="2"/>
</dbReference>
<keyword evidence="1" id="KW-0001">2Fe-2S</keyword>
<keyword evidence="3" id="KW-0408">Iron</keyword>
<dbReference type="GO" id="GO:0046872">
    <property type="term" value="F:metal ion binding"/>
    <property type="evidence" value="ECO:0007669"/>
    <property type="project" value="UniProtKB-KW"/>
</dbReference>
<evidence type="ECO:0000313" key="7">
    <source>
        <dbReference type="EMBL" id="AEE62940.1"/>
    </source>
</evidence>
<evidence type="ECO:0000256" key="3">
    <source>
        <dbReference type="ARBA" id="ARBA00023004"/>
    </source>
</evidence>
<keyword evidence="2" id="KW-0479">Metal-binding</keyword>
<evidence type="ECO:0000256" key="4">
    <source>
        <dbReference type="ARBA" id="ARBA00023014"/>
    </source>
</evidence>
<reference evidence="7" key="1">
    <citation type="journal article" date="2012" name="Insect Biochem. Mol. Biol.">
        <title>Transcriptome and full-length cDNA resources for the mountain pine beetle, Dendroctonus ponderosae Hopkins, a major insect pest of pine forests.</title>
        <authorList>
            <person name="Keeling C.I."/>
            <person name="Henderson H."/>
            <person name="Li M."/>
            <person name="Yuen M."/>
            <person name="Clark E.L."/>
            <person name="Fraser J.D."/>
            <person name="Huber D.P."/>
            <person name="Liao N.Y."/>
            <person name="Roderick Docking T."/>
            <person name="Birol I."/>
            <person name="Chan S.K."/>
            <person name="Taylor G.A."/>
            <person name="Palmquist D."/>
            <person name="Jones S.J."/>
            <person name="Bohlmann J."/>
        </authorList>
    </citation>
    <scope>NUCLEOTIDE SEQUENCE</scope>
    <source>
        <tissue evidence="7">Midgut and adhering fatbody of emerged adults of both sexes 1</tissue>
    </source>
</reference>
<dbReference type="GO" id="GO:0005739">
    <property type="term" value="C:mitochondrion"/>
    <property type="evidence" value="ECO:0007669"/>
    <property type="project" value="TreeGrafter"/>
</dbReference>
<dbReference type="InterPro" id="IPR052950">
    <property type="entry name" value="CISD"/>
</dbReference>
<sequence>MVLNITASWLSRRICLFRSANKTFSSNASSLIPKNTKEPFISAHKQIQNGVVYDKKPMQLTLVAGKQYSWCLCGRSHNQPFCDGTHRMQELKITQKPIRFSVEETKTYWLCNCKQTRSRPFCDGTHKTTAVQEQTSIIRQ</sequence>
<dbReference type="RefSeq" id="XP_019769909.2">
    <property type="nucleotide sequence ID" value="XM_019914350.2"/>
</dbReference>
<feature type="domain" description="Iron-binding zinc finger CDGSH type" evidence="6">
    <location>
        <begin position="95"/>
        <end position="132"/>
    </location>
</feature>
<evidence type="ECO:0000256" key="5">
    <source>
        <dbReference type="ARBA" id="ARBA00034078"/>
    </source>
</evidence>
<comment type="cofactor">
    <cofactor evidence="5">
        <name>[2Fe-2S] cluster</name>
        <dbReference type="ChEBI" id="CHEBI:190135"/>
    </cofactor>
</comment>
<dbReference type="PANTHER" id="PTHR46491">
    <property type="entry name" value="CDGSH IRON SULFUR DOMAIN PROTEIN HOMOLOG"/>
    <property type="match status" value="1"/>
</dbReference>
<feature type="domain" description="Iron-binding zinc finger CDGSH type" evidence="6">
    <location>
        <begin position="55"/>
        <end position="92"/>
    </location>
</feature>
<evidence type="ECO:0000256" key="1">
    <source>
        <dbReference type="ARBA" id="ARBA00022714"/>
    </source>
</evidence>